<dbReference type="PATRIC" id="fig|1294142.3.peg.3801"/>
<dbReference type="GO" id="GO:0016020">
    <property type="term" value="C:membrane"/>
    <property type="evidence" value="ECO:0007669"/>
    <property type="project" value="InterPro"/>
</dbReference>
<dbReference type="Gene3D" id="3.40.190.10">
    <property type="entry name" value="Periplasmic binding protein-like II"/>
    <property type="match status" value="2"/>
</dbReference>
<dbReference type="InterPro" id="IPR001320">
    <property type="entry name" value="Iontro_rcpt_C"/>
</dbReference>
<dbReference type="PANTHER" id="PTHR35936:SF34">
    <property type="entry name" value="ABC TRANSPORTER EXTRACELLULAR-BINDING PROTEIN YCKB-RELATED"/>
    <property type="match status" value="1"/>
</dbReference>
<dbReference type="CDD" id="cd13711">
    <property type="entry name" value="PBP2_Ngo0372_TcyA"/>
    <property type="match status" value="1"/>
</dbReference>
<sequence length="264" mass="29088">MKKIFTLILTSMLLVGCTAKDSGAAKNGENATLLDKVKKAGVIKIGTEGTYAPFTYYDSTGTLTGFDIDIANEIANRLGVKAEYVETKWDGMFAGLDAERFDVIANQVGIKAEREEKYDFSDPYIVSKAVLIVNKDNTDIKTFDNLKGKKSAQSLTSNLADIARKYGAEIVQSDGFNQSIDLLTSKRVDATVNDSLSFYDLTKQKPDLGVKIVDEYENADKCGIMFRKNNKELVDAVNKALADMKSDGTYLKISEKWFGTDVSK</sequence>
<dbReference type="Proteomes" id="UP000016721">
    <property type="component" value="Unassembled WGS sequence"/>
</dbReference>
<evidence type="ECO:0000259" key="6">
    <source>
        <dbReference type="SMART" id="SM00079"/>
    </source>
</evidence>
<evidence type="ECO:0000259" key="5">
    <source>
        <dbReference type="SMART" id="SM00062"/>
    </source>
</evidence>
<dbReference type="RefSeq" id="WP_021803576.1">
    <property type="nucleotide sequence ID" value="NZ_KI273145.1"/>
</dbReference>
<dbReference type="STRING" id="1294142.CINTURNW_3640"/>
<dbReference type="PANTHER" id="PTHR35936">
    <property type="entry name" value="MEMBRANE-BOUND LYTIC MUREIN TRANSGLYCOSYLASE F"/>
    <property type="match status" value="1"/>
</dbReference>
<comment type="similarity">
    <text evidence="2 4">Belongs to the bacterial solute-binding protein 3 family.</text>
</comment>
<dbReference type="eggNOG" id="COG0834">
    <property type="taxonomic scope" value="Bacteria"/>
</dbReference>
<evidence type="ECO:0000256" key="3">
    <source>
        <dbReference type="ARBA" id="ARBA00022729"/>
    </source>
</evidence>
<comment type="caution">
    <text evidence="7">The sequence shown here is derived from an EMBL/GenBank/DDBJ whole genome shotgun (WGS) entry which is preliminary data.</text>
</comment>
<evidence type="ECO:0000256" key="2">
    <source>
        <dbReference type="ARBA" id="ARBA00010333"/>
    </source>
</evidence>
<organism evidence="7 8">
    <name type="scientific">Clostridium intestinale URNW</name>
    <dbReference type="NCBI Taxonomy" id="1294142"/>
    <lineage>
        <taxon>Bacteria</taxon>
        <taxon>Bacillati</taxon>
        <taxon>Bacillota</taxon>
        <taxon>Clostridia</taxon>
        <taxon>Eubacteriales</taxon>
        <taxon>Clostridiaceae</taxon>
        <taxon>Clostridium</taxon>
    </lineage>
</organism>
<dbReference type="EMBL" id="APJA01000022">
    <property type="protein sequence ID" value="ERK29101.1"/>
    <property type="molecule type" value="Genomic_DNA"/>
</dbReference>
<protein>
    <submittedName>
        <fullName evidence="7">Amino acid ABC transporter</fullName>
    </submittedName>
</protein>
<dbReference type="GO" id="GO:0015276">
    <property type="term" value="F:ligand-gated monoatomic ion channel activity"/>
    <property type="evidence" value="ECO:0007669"/>
    <property type="project" value="InterPro"/>
</dbReference>
<evidence type="ECO:0000313" key="7">
    <source>
        <dbReference type="EMBL" id="ERK29101.1"/>
    </source>
</evidence>
<keyword evidence="8" id="KW-1185">Reference proteome</keyword>
<dbReference type="PROSITE" id="PS01039">
    <property type="entry name" value="SBP_BACTERIAL_3"/>
    <property type="match status" value="1"/>
</dbReference>
<dbReference type="PROSITE" id="PS51257">
    <property type="entry name" value="PROKAR_LIPOPROTEIN"/>
    <property type="match status" value="1"/>
</dbReference>
<dbReference type="Pfam" id="PF00497">
    <property type="entry name" value="SBP_bac_3"/>
    <property type="match status" value="1"/>
</dbReference>
<gene>
    <name evidence="7" type="ORF">CINTURNW_3640</name>
</gene>
<dbReference type="GO" id="GO:0030313">
    <property type="term" value="C:cell envelope"/>
    <property type="evidence" value="ECO:0007669"/>
    <property type="project" value="UniProtKB-SubCell"/>
</dbReference>
<reference evidence="7 8" key="1">
    <citation type="journal article" date="2013" name="Genome Announc.">
        <title>Draft Genome Sequence of the Hydrogen- and Ethanol-Producing Bacterium Clostridium intestinale Strain URNW.</title>
        <authorList>
            <person name="Lal S."/>
            <person name="Ramachandran U."/>
            <person name="Zhang X."/>
            <person name="Sparling R."/>
            <person name="Levin D.B."/>
        </authorList>
    </citation>
    <scope>NUCLEOTIDE SEQUENCE [LARGE SCALE GENOMIC DNA]</scope>
    <source>
        <strain evidence="7 8">URNW</strain>
    </source>
</reference>
<feature type="domain" description="Solute-binding protein family 3/N-terminal" evidence="5">
    <location>
        <begin position="42"/>
        <end position="261"/>
    </location>
</feature>
<dbReference type="SMART" id="SM00079">
    <property type="entry name" value="PBPe"/>
    <property type="match status" value="1"/>
</dbReference>
<evidence type="ECO:0000256" key="1">
    <source>
        <dbReference type="ARBA" id="ARBA00004196"/>
    </source>
</evidence>
<dbReference type="SMART" id="SM00062">
    <property type="entry name" value="PBPb"/>
    <property type="match status" value="1"/>
</dbReference>
<keyword evidence="3" id="KW-0732">Signal</keyword>
<dbReference type="InterPro" id="IPR001638">
    <property type="entry name" value="Solute-binding_3/MltF_N"/>
</dbReference>
<dbReference type="HOGENOM" id="CLU_019602_18_5_9"/>
<dbReference type="AlphaFoldDB" id="U2NJT1"/>
<proteinExistence type="inferred from homology"/>
<dbReference type="OrthoDB" id="8613538at2"/>
<name>U2NJT1_9CLOT</name>
<dbReference type="SUPFAM" id="SSF53850">
    <property type="entry name" value="Periplasmic binding protein-like II"/>
    <property type="match status" value="1"/>
</dbReference>
<feature type="domain" description="Ionotropic glutamate receptor C-terminal" evidence="6">
    <location>
        <begin position="42"/>
        <end position="260"/>
    </location>
</feature>
<dbReference type="InterPro" id="IPR018313">
    <property type="entry name" value="SBP_3_CS"/>
</dbReference>
<comment type="subcellular location">
    <subcellularLocation>
        <location evidence="1">Cell envelope</location>
    </subcellularLocation>
</comment>
<evidence type="ECO:0000256" key="4">
    <source>
        <dbReference type="RuleBase" id="RU003744"/>
    </source>
</evidence>
<accession>U2NJT1</accession>
<evidence type="ECO:0000313" key="8">
    <source>
        <dbReference type="Proteomes" id="UP000016721"/>
    </source>
</evidence>